<accession>A0A6G0I1S4</accession>
<gene>
    <name evidence="1" type="ORF">D5F01_LYC16935</name>
</gene>
<proteinExistence type="predicted"/>
<reference evidence="1 2" key="1">
    <citation type="submission" date="2019-07" db="EMBL/GenBank/DDBJ databases">
        <title>Chromosome genome assembly for large yellow croaker.</title>
        <authorList>
            <person name="Xiao S."/>
        </authorList>
    </citation>
    <scope>NUCLEOTIDE SEQUENCE [LARGE SCALE GENOMIC DNA]</scope>
    <source>
        <strain evidence="1">JMULYC20181020</strain>
        <tissue evidence="1">Muscle</tissue>
    </source>
</reference>
<evidence type="ECO:0000313" key="2">
    <source>
        <dbReference type="Proteomes" id="UP000424527"/>
    </source>
</evidence>
<dbReference type="Proteomes" id="UP000424527">
    <property type="component" value="Unassembled WGS sequence"/>
</dbReference>
<keyword evidence="2" id="KW-1185">Reference proteome</keyword>
<comment type="caution">
    <text evidence="1">The sequence shown here is derived from an EMBL/GenBank/DDBJ whole genome shotgun (WGS) entry which is preliminary data.</text>
</comment>
<sequence length="206" mass="23103">MKTFPDKSCETTTTTTTTCTRTNERANATVWPFERVLASACSKRHSPAEIPIATGCCLSANGVPVSMATGSVRANQKRVSGSRYFLVFFCTGMIKHLHPSTSTLVYPGKKGWGRVCHRAGPPGASGDSGKYWRWHFNGGDERKRPASRLRDESNVAAAWRGRSFRQSEVEVVEDREREEEEETERETGRRRRGAVLVTFMRSFFTC</sequence>
<organism evidence="1 2">
    <name type="scientific">Larimichthys crocea</name>
    <name type="common">Large yellow croaker</name>
    <name type="synonym">Pseudosciaena crocea</name>
    <dbReference type="NCBI Taxonomy" id="215358"/>
    <lineage>
        <taxon>Eukaryota</taxon>
        <taxon>Metazoa</taxon>
        <taxon>Chordata</taxon>
        <taxon>Craniata</taxon>
        <taxon>Vertebrata</taxon>
        <taxon>Euteleostomi</taxon>
        <taxon>Actinopterygii</taxon>
        <taxon>Neopterygii</taxon>
        <taxon>Teleostei</taxon>
        <taxon>Neoteleostei</taxon>
        <taxon>Acanthomorphata</taxon>
        <taxon>Eupercaria</taxon>
        <taxon>Sciaenidae</taxon>
        <taxon>Larimichthys</taxon>
    </lineage>
</organism>
<dbReference type="AlphaFoldDB" id="A0A6G0I1S4"/>
<name>A0A6G0I1S4_LARCR</name>
<dbReference type="EMBL" id="REGW02000016">
    <property type="protein sequence ID" value="KAE8285478.1"/>
    <property type="molecule type" value="Genomic_DNA"/>
</dbReference>
<protein>
    <submittedName>
        <fullName evidence="1">Uncharacterized protein</fullName>
    </submittedName>
</protein>
<evidence type="ECO:0000313" key="1">
    <source>
        <dbReference type="EMBL" id="KAE8285478.1"/>
    </source>
</evidence>